<reference evidence="3" key="1">
    <citation type="submission" date="2022-11" db="UniProtKB">
        <authorList>
            <consortium name="WormBaseParasite"/>
        </authorList>
    </citation>
    <scope>IDENTIFICATION</scope>
</reference>
<accession>A0A915HV03</accession>
<evidence type="ECO:0000313" key="3">
    <source>
        <dbReference type="WBParaSite" id="nRc.2.0.1.t05376-RA"/>
    </source>
</evidence>
<protein>
    <submittedName>
        <fullName evidence="3">Uncharacterized protein</fullName>
    </submittedName>
</protein>
<feature type="compositionally biased region" description="Polar residues" evidence="1">
    <location>
        <begin position="47"/>
        <end position="71"/>
    </location>
</feature>
<keyword evidence="2" id="KW-1185">Reference proteome</keyword>
<sequence>MVIQNKFKDVKLKSKHFMLCTCDSKCQSKPAFSKEAGNECPRLVSRKGSSLNGMPTVVTSSKTRSAKSVPSSMVMKP</sequence>
<organism evidence="2 3">
    <name type="scientific">Romanomermis culicivorax</name>
    <name type="common">Nematode worm</name>
    <dbReference type="NCBI Taxonomy" id="13658"/>
    <lineage>
        <taxon>Eukaryota</taxon>
        <taxon>Metazoa</taxon>
        <taxon>Ecdysozoa</taxon>
        <taxon>Nematoda</taxon>
        <taxon>Enoplea</taxon>
        <taxon>Dorylaimia</taxon>
        <taxon>Mermithida</taxon>
        <taxon>Mermithoidea</taxon>
        <taxon>Mermithidae</taxon>
        <taxon>Romanomermis</taxon>
    </lineage>
</organism>
<dbReference type="AlphaFoldDB" id="A0A915HV03"/>
<feature type="region of interest" description="Disordered" evidence="1">
    <location>
        <begin position="46"/>
        <end position="77"/>
    </location>
</feature>
<evidence type="ECO:0000256" key="1">
    <source>
        <dbReference type="SAM" id="MobiDB-lite"/>
    </source>
</evidence>
<proteinExistence type="predicted"/>
<name>A0A915HV03_ROMCU</name>
<evidence type="ECO:0000313" key="2">
    <source>
        <dbReference type="Proteomes" id="UP000887565"/>
    </source>
</evidence>
<dbReference type="WBParaSite" id="nRc.2.0.1.t05376-RA">
    <property type="protein sequence ID" value="nRc.2.0.1.t05376-RA"/>
    <property type="gene ID" value="nRc.2.0.1.g05376"/>
</dbReference>
<dbReference type="Proteomes" id="UP000887565">
    <property type="component" value="Unplaced"/>
</dbReference>